<name>A0AAJ0I053_9PEZI</name>
<comment type="caution">
    <text evidence="1">The sequence shown here is derived from an EMBL/GenBank/DDBJ whole genome shotgun (WGS) entry which is preliminary data.</text>
</comment>
<reference evidence="1 2" key="1">
    <citation type="journal article" date="2023" name="Mol. Phylogenet. Evol.">
        <title>Genome-scale phylogeny and comparative genomics of the fungal order Sordariales.</title>
        <authorList>
            <person name="Hensen N."/>
            <person name="Bonometti L."/>
            <person name="Westerberg I."/>
            <person name="Brannstrom I.O."/>
            <person name="Guillou S."/>
            <person name="Cros-Aarteil S."/>
            <person name="Calhoun S."/>
            <person name="Haridas S."/>
            <person name="Kuo A."/>
            <person name="Mondo S."/>
            <person name="Pangilinan J."/>
            <person name="Riley R."/>
            <person name="LaButti K."/>
            <person name="Andreopoulos B."/>
            <person name="Lipzen A."/>
            <person name="Chen C."/>
            <person name="Yan M."/>
            <person name="Daum C."/>
            <person name="Ng V."/>
            <person name="Clum A."/>
            <person name="Steindorff A."/>
            <person name="Ohm R.A."/>
            <person name="Martin F."/>
            <person name="Silar P."/>
            <person name="Natvig D.O."/>
            <person name="Lalanne C."/>
            <person name="Gautier V."/>
            <person name="Ament-Velasquez S.L."/>
            <person name="Kruys A."/>
            <person name="Hutchinson M.I."/>
            <person name="Powell A.J."/>
            <person name="Barry K."/>
            <person name="Miller A.N."/>
            <person name="Grigoriev I.V."/>
            <person name="Debuchy R."/>
            <person name="Gladieux P."/>
            <person name="Hiltunen Thoren M."/>
            <person name="Johannesson H."/>
        </authorList>
    </citation>
    <scope>NUCLEOTIDE SEQUENCE [LARGE SCALE GENOMIC DNA]</scope>
    <source>
        <strain evidence="1 2">FGSC 10403</strain>
    </source>
</reference>
<gene>
    <name evidence="1" type="ORF">B0T23DRAFT_389236</name>
</gene>
<dbReference type="Proteomes" id="UP001285908">
    <property type="component" value="Unassembled WGS sequence"/>
</dbReference>
<dbReference type="RefSeq" id="XP_062688709.1">
    <property type="nucleotide sequence ID" value="XM_062837798.1"/>
</dbReference>
<evidence type="ECO:0000313" key="1">
    <source>
        <dbReference type="EMBL" id="KAK3485946.1"/>
    </source>
</evidence>
<evidence type="ECO:0000313" key="2">
    <source>
        <dbReference type="Proteomes" id="UP001285908"/>
    </source>
</evidence>
<dbReference type="GeneID" id="87875420"/>
<sequence length="190" mass="21816">MFSFFMSGPRLKPRGPYQVPWTTLRRPYECCLSYPRLHHISTYVCIFLTCNPCTLPQITPGFWTPPESGIWSPQIGPLAHLGRHRLEPRAAVQGQGNETGTGTYWDWMARGRQIGTGKTVISRRRAISYLQLPVLTRTSVRAHDTFLFRKDRLWYADMKLQTDRPCRDDSPWGCTYWSCRGCSIQAAICG</sequence>
<dbReference type="AlphaFoldDB" id="A0AAJ0I053"/>
<accession>A0AAJ0I053</accession>
<keyword evidence="2" id="KW-1185">Reference proteome</keyword>
<dbReference type="EMBL" id="JAULSX010000009">
    <property type="protein sequence ID" value="KAK3485946.1"/>
    <property type="molecule type" value="Genomic_DNA"/>
</dbReference>
<proteinExistence type="predicted"/>
<protein>
    <submittedName>
        <fullName evidence="1">Uncharacterized protein</fullName>
    </submittedName>
</protein>
<organism evidence="1 2">
    <name type="scientific">Neurospora hispaniola</name>
    <dbReference type="NCBI Taxonomy" id="588809"/>
    <lineage>
        <taxon>Eukaryota</taxon>
        <taxon>Fungi</taxon>
        <taxon>Dikarya</taxon>
        <taxon>Ascomycota</taxon>
        <taxon>Pezizomycotina</taxon>
        <taxon>Sordariomycetes</taxon>
        <taxon>Sordariomycetidae</taxon>
        <taxon>Sordariales</taxon>
        <taxon>Sordariaceae</taxon>
        <taxon>Neurospora</taxon>
    </lineage>
</organism>